<name>A0A0M4M068_9GAMM</name>
<dbReference type="STRING" id="1125411.W908_04800"/>
<dbReference type="Proteomes" id="UP000068905">
    <property type="component" value="Chromosome"/>
</dbReference>
<evidence type="ECO:0000256" key="4">
    <source>
        <dbReference type="ARBA" id="ARBA00023163"/>
    </source>
</evidence>
<dbReference type="Gene3D" id="1.10.10.10">
    <property type="entry name" value="Winged helix-like DNA-binding domain superfamily/Winged helix DNA-binding domain"/>
    <property type="match status" value="1"/>
</dbReference>
<keyword evidence="3" id="KW-0238">DNA-binding</keyword>
<dbReference type="KEGG" id="tsn:W908_04800"/>
<dbReference type="InterPro" id="IPR000847">
    <property type="entry name" value="LysR_HTH_N"/>
</dbReference>
<dbReference type="FunFam" id="1.10.10.10:FF:000001">
    <property type="entry name" value="LysR family transcriptional regulator"/>
    <property type="match status" value="1"/>
</dbReference>
<dbReference type="InterPro" id="IPR036390">
    <property type="entry name" value="WH_DNA-bd_sf"/>
</dbReference>
<dbReference type="Gene3D" id="3.40.190.290">
    <property type="match status" value="1"/>
</dbReference>
<dbReference type="PANTHER" id="PTHR30537">
    <property type="entry name" value="HTH-TYPE TRANSCRIPTIONAL REGULATOR"/>
    <property type="match status" value="1"/>
</dbReference>
<evidence type="ECO:0000256" key="1">
    <source>
        <dbReference type="ARBA" id="ARBA00009437"/>
    </source>
</evidence>
<reference evidence="6 7" key="1">
    <citation type="journal article" date="2015" name="Genome Announc.">
        <title>Genome Sequence of 'Candidatus Thioglobus singularis' Strain PS1, a Mixotroph from the SUP05 Clade of Marine Gammaproteobacteria.</title>
        <authorList>
            <person name="Marshall K.T."/>
            <person name="Morris R.M."/>
        </authorList>
    </citation>
    <scope>NUCLEOTIDE SEQUENCE [LARGE SCALE GENOMIC DNA]</scope>
    <source>
        <strain evidence="6 7">PS1</strain>
    </source>
</reference>
<organism evidence="6 7">
    <name type="scientific">Candidatus Pseudothioglobus singularis PS1</name>
    <dbReference type="NCBI Taxonomy" id="1125411"/>
    <lineage>
        <taxon>Bacteria</taxon>
        <taxon>Pseudomonadati</taxon>
        <taxon>Pseudomonadota</taxon>
        <taxon>Gammaproteobacteria</taxon>
        <taxon>Candidatus Pseudothioglobaceae</taxon>
        <taxon>Candidatus Pseudothioglobus</taxon>
    </lineage>
</organism>
<dbReference type="OrthoDB" id="9110639at2"/>
<dbReference type="GO" id="GO:0003700">
    <property type="term" value="F:DNA-binding transcription factor activity"/>
    <property type="evidence" value="ECO:0007669"/>
    <property type="project" value="InterPro"/>
</dbReference>
<dbReference type="CDD" id="cd08422">
    <property type="entry name" value="PBP2_CrgA_like"/>
    <property type="match status" value="1"/>
</dbReference>
<keyword evidence="7" id="KW-1185">Reference proteome</keyword>
<dbReference type="EMBL" id="CP006911">
    <property type="protein sequence ID" value="ALE01937.1"/>
    <property type="molecule type" value="Genomic_DNA"/>
</dbReference>
<dbReference type="PANTHER" id="PTHR30537:SF5">
    <property type="entry name" value="HTH-TYPE TRANSCRIPTIONAL ACTIVATOR TTDR-RELATED"/>
    <property type="match status" value="1"/>
</dbReference>
<feature type="domain" description="HTH lysR-type" evidence="5">
    <location>
        <begin position="1"/>
        <end position="61"/>
    </location>
</feature>
<proteinExistence type="inferred from homology"/>
<evidence type="ECO:0000313" key="7">
    <source>
        <dbReference type="Proteomes" id="UP000068905"/>
    </source>
</evidence>
<comment type="similarity">
    <text evidence="1">Belongs to the LysR transcriptional regulatory family.</text>
</comment>
<keyword evidence="2" id="KW-0805">Transcription regulation</keyword>
<dbReference type="Pfam" id="PF03466">
    <property type="entry name" value="LysR_substrate"/>
    <property type="match status" value="1"/>
</dbReference>
<sequence>MKQYSLIELETYQAVVEAGSFNLAADRLSTSAATVSRRISTLESALGVRLLNRTTRNINLTEAGEQYLDDVKNILESVEISEERIGEGKAEAKGELRIAAPLSFGIKHLSPVLPSFMKSHPNIIINLKLEDSQTDLQAEGIDIALRVTQNIKDSSLIATPLCSIPIVICASPDYINKHGKPKSINDIQKYNFLGYSLASNNLKTRLGSNSDPRIGFVANNGDVIREAAINGFGITALPLFLIEDDLKNGKLVTIIDNQVKPETLYAVRLSRRFTPTKVKVMVDYLRDTFKD</sequence>
<accession>A0A0M4M068</accession>
<dbReference type="RefSeq" id="WP_020024810.1">
    <property type="nucleotide sequence ID" value="NZ_CP006911.1"/>
</dbReference>
<dbReference type="Pfam" id="PF00126">
    <property type="entry name" value="HTH_1"/>
    <property type="match status" value="1"/>
</dbReference>
<dbReference type="SUPFAM" id="SSF53850">
    <property type="entry name" value="Periplasmic binding protein-like II"/>
    <property type="match status" value="1"/>
</dbReference>
<dbReference type="InterPro" id="IPR036388">
    <property type="entry name" value="WH-like_DNA-bd_sf"/>
</dbReference>
<evidence type="ECO:0000256" key="2">
    <source>
        <dbReference type="ARBA" id="ARBA00023015"/>
    </source>
</evidence>
<dbReference type="InterPro" id="IPR005119">
    <property type="entry name" value="LysR_subst-bd"/>
</dbReference>
<dbReference type="PROSITE" id="PS50931">
    <property type="entry name" value="HTH_LYSR"/>
    <property type="match status" value="1"/>
</dbReference>
<dbReference type="InterPro" id="IPR058163">
    <property type="entry name" value="LysR-type_TF_proteobact-type"/>
</dbReference>
<keyword evidence="4" id="KW-0804">Transcription</keyword>
<dbReference type="AlphaFoldDB" id="A0A0M4M068"/>
<dbReference type="SUPFAM" id="SSF46785">
    <property type="entry name" value="Winged helix' DNA-binding domain"/>
    <property type="match status" value="1"/>
</dbReference>
<protein>
    <submittedName>
        <fullName evidence="6">LysR family transcriptional regulator</fullName>
    </submittedName>
</protein>
<evidence type="ECO:0000256" key="3">
    <source>
        <dbReference type="ARBA" id="ARBA00023125"/>
    </source>
</evidence>
<gene>
    <name evidence="6" type="ORF">W908_04800</name>
</gene>
<evidence type="ECO:0000259" key="5">
    <source>
        <dbReference type="PROSITE" id="PS50931"/>
    </source>
</evidence>
<dbReference type="GO" id="GO:0003677">
    <property type="term" value="F:DNA binding"/>
    <property type="evidence" value="ECO:0007669"/>
    <property type="project" value="UniProtKB-KW"/>
</dbReference>
<evidence type="ECO:0000313" key="6">
    <source>
        <dbReference type="EMBL" id="ALE01937.1"/>
    </source>
</evidence>